<evidence type="ECO:0000313" key="1">
    <source>
        <dbReference type="EMBL" id="SEL25089.1"/>
    </source>
</evidence>
<proteinExistence type="predicted"/>
<dbReference type="STRING" id="1396821.SAMN05444515_11248"/>
<sequence length="109" mass="11897">MNRAPHLIVLTLTVAALLSAGCTFVKLSPEAEATRVVPTDRVADCERLGSTTASMAERIGFIKRPPERIEQELEHAARNAAADMGGDTVVPRGEITDGKRTYDVYRCLR</sequence>
<keyword evidence="2" id="KW-1185">Reference proteome</keyword>
<dbReference type="RefSeq" id="WP_090254269.1">
    <property type="nucleotide sequence ID" value="NZ_FOAA01000012.1"/>
</dbReference>
<dbReference type="InterPro" id="IPR025294">
    <property type="entry name" value="DUF4156"/>
</dbReference>
<dbReference type="OrthoDB" id="6120981at2"/>
<dbReference type="Pfam" id="PF13698">
    <property type="entry name" value="DUF4156"/>
    <property type="match status" value="1"/>
</dbReference>
<gene>
    <name evidence="1" type="ORF">SAMN05444515_11248</name>
</gene>
<organism evidence="1 2">
    <name type="scientific">Ectothiorhodospira marina</name>
    <dbReference type="NCBI Taxonomy" id="1396821"/>
    <lineage>
        <taxon>Bacteria</taxon>
        <taxon>Pseudomonadati</taxon>
        <taxon>Pseudomonadota</taxon>
        <taxon>Gammaproteobacteria</taxon>
        <taxon>Chromatiales</taxon>
        <taxon>Ectothiorhodospiraceae</taxon>
        <taxon>Ectothiorhodospira</taxon>
    </lineage>
</organism>
<evidence type="ECO:0000313" key="2">
    <source>
        <dbReference type="Proteomes" id="UP000199256"/>
    </source>
</evidence>
<dbReference type="AlphaFoldDB" id="A0A1H7NP89"/>
<dbReference type="PROSITE" id="PS51257">
    <property type="entry name" value="PROKAR_LIPOPROTEIN"/>
    <property type="match status" value="1"/>
</dbReference>
<dbReference type="Proteomes" id="UP000199256">
    <property type="component" value="Unassembled WGS sequence"/>
</dbReference>
<dbReference type="EMBL" id="FOAA01000012">
    <property type="protein sequence ID" value="SEL25089.1"/>
    <property type="molecule type" value="Genomic_DNA"/>
</dbReference>
<evidence type="ECO:0008006" key="3">
    <source>
        <dbReference type="Google" id="ProtNLM"/>
    </source>
</evidence>
<protein>
    <recommendedName>
        <fullName evidence="3">DUF4156 domain-containing protein</fullName>
    </recommendedName>
</protein>
<reference evidence="2" key="1">
    <citation type="submission" date="2016-10" db="EMBL/GenBank/DDBJ databases">
        <authorList>
            <person name="Varghese N."/>
            <person name="Submissions S."/>
        </authorList>
    </citation>
    <scope>NUCLEOTIDE SEQUENCE [LARGE SCALE GENOMIC DNA]</scope>
    <source>
        <strain evidence="2">DSM 241</strain>
    </source>
</reference>
<name>A0A1H7NP89_9GAMM</name>
<accession>A0A1H7NP89</accession>